<sequence length="162" mass="19240">MNWPIFVLFGVLFQINSVKSFVYGVDKPIKTCEVYMETPTAKMYSFPVEFIGEYTRWPKYCSYQNRITIECATKINPDAVLEMWDADDFVSDQKLATFKWDHIDTTGQIAYFDAFIGTSMLSTFDQRFEDYLEIYFKFRDVCVDENDKEHFLRNISDDYVFI</sequence>
<name>A0AC34R218_9BILA</name>
<dbReference type="Proteomes" id="UP000887576">
    <property type="component" value="Unplaced"/>
</dbReference>
<accession>A0AC34R218</accession>
<evidence type="ECO:0000313" key="1">
    <source>
        <dbReference type="Proteomes" id="UP000887576"/>
    </source>
</evidence>
<reference evidence="2" key="1">
    <citation type="submission" date="2022-11" db="UniProtKB">
        <authorList>
            <consortium name="WormBaseParasite"/>
        </authorList>
    </citation>
    <scope>IDENTIFICATION</scope>
</reference>
<dbReference type="WBParaSite" id="JU765_v2.g2803.t1">
    <property type="protein sequence ID" value="JU765_v2.g2803.t1"/>
    <property type="gene ID" value="JU765_v2.g2803"/>
</dbReference>
<protein>
    <submittedName>
        <fullName evidence="2">Uncharacterized protein</fullName>
    </submittedName>
</protein>
<proteinExistence type="predicted"/>
<organism evidence="1 2">
    <name type="scientific">Panagrolaimus sp. JU765</name>
    <dbReference type="NCBI Taxonomy" id="591449"/>
    <lineage>
        <taxon>Eukaryota</taxon>
        <taxon>Metazoa</taxon>
        <taxon>Ecdysozoa</taxon>
        <taxon>Nematoda</taxon>
        <taxon>Chromadorea</taxon>
        <taxon>Rhabditida</taxon>
        <taxon>Tylenchina</taxon>
        <taxon>Panagrolaimomorpha</taxon>
        <taxon>Panagrolaimoidea</taxon>
        <taxon>Panagrolaimidae</taxon>
        <taxon>Panagrolaimus</taxon>
    </lineage>
</organism>
<evidence type="ECO:0000313" key="2">
    <source>
        <dbReference type="WBParaSite" id="JU765_v2.g2803.t1"/>
    </source>
</evidence>